<sequence length="388" mass="44211">MVIIWGQCLGLNPVTGILQKDVSKMRYTKCSFQYLYATTIALIQIVATLINVYRLYMDPNVDIVGPLTFFTPLCLTTLFFIRTASKWIPLMNELVDSRLDEYIQPNVIKQCNITCALYLVTCIVEHLMSILSNAVHILQCVEEKVDFVEEYVRRIAAWLYELNVPNNRWFGIILQYLNILNTATWNYVDIFIVCISLYLASIIEQINKKIIATANKNYVPESTWASLRKDYNRVTNLIKLFDDSFCGLVLIAFGSDLCSICLQLYHVIAKVIRSPQLIDKICPGNDSSVYRIVYPLYVSYSTIFLVARFLAMSLVASGVHSSSLVSLRALYSVPTTSYCKEVERFQNQVDSDTVALSGLHLFYITKNLILTVSGTILTYELVLLQYNS</sequence>
<proteinExistence type="predicted"/>
<comment type="caution">
    <text evidence="1">The sequence shown here is derived from an EMBL/GenBank/DDBJ whole genome shotgun (WGS) entry which is preliminary data.</text>
</comment>
<reference evidence="1" key="1">
    <citation type="submission" date="2023-03" db="EMBL/GenBank/DDBJ databases">
        <title>Chromosome-level genomes of two armyworms, Mythimna separata and Mythimna loreyi, provide insights into the biosynthesis and reception of sex pheromones.</title>
        <authorList>
            <person name="Zhao H."/>
        </authorList>
    </citation>
    <scope>NUCLEOTIDE SEQUENCE</scope>
    <source>
        <strain evidence="1">BeijingLab</strain>
    </source>
</reference>
<dbReference type="EMBL" id="CM056781">
    <property type="protein sequence ID" value="KAJ8735032.1"/>
    <property type="molecule type" value="Genomic_DNA"/>
</dbReference>
<dbReference type="Proteomes" id="UP001231649">
    <property type="component" value="Chromosome 5"/>
</dbReference>
<gene>
    <name evidence="1" type="ORF">PYW08_014282</name>
</gene>
<protein>
    <submittedName>
        <fullName evidence="1">Uncharacterized protein</fullName>
    </submittedName>
</protein>
<organism evidence="1 2">
    <name type="scientific">Mythimna loreyi</name>
    <dbReference type="NCBI Taxonomy" id="667449"/>
    <lineage>
        <taxon>Eukaryota</taxon>
        <taxon>Metazoa</taxon>
        <taxon>Ecdysozoa</taxon>
        <taxon>Arthropoda</taxon>
        <taxon>Hexapoda</taxon>
        <taxon>Insecta</taxon>
        <taxon>Pterygota</taxon>
        <taxon>Neoptera</taxon>
        <taxon>Endopterygota</taxon>
        <taxon>Lepidoptera</taxon>
        <taxon>Glossata</taxon>
        <taxon>Ditrysia</taxon>
        <taxon>Noctuoidea</taxon>
        <taxon>Noctuidae</taxon>
        <taxon>Noctuinae</taxon>
        <taxon>Hadenini</taxon>
        <taxon>Mythimna</taxon>
    </lineage>
</organism>
<evidence type="ECO:0000313" key="2">
    <source>
        <dbReference type="Proteomes" id="UP001231649"/>
    </source>
</evidence>
<evidence type="ECO:0000313" key="1">
    <source>
        <dbReference type="EMBL" id="KAJ8735032.1"/>
    </source>
</evidence>
<accession>A0ACC2RB28</accession>
<keyword evidence="2" id="KW-1185">Reference proteome</keyword>
<name>A0ACC2RB28_9NEOP</name>